<dbReference type="EMBL" id="CP002738">
    <property type="protein sequence ID" value="AEG01721.1"/>
    <property type="molecule type" value="Genomic_DNA"/>
</dbReference>
<accession>G0A693</accession>
<dbReference type="Proteomes" id="UP000008888">
    <property type="component" value="Chromosome"/>
</dbReference>
<gene>
    <name evidence="1" type="ordered locus">Metme_3350</name>
</gene>
<protein>
    <submittedName>
        <fullName evidence="1">Uncharacterized protein</fullName>
    </submittedName>
</protein>
<evidence type="ECO:0000313" key="2">
    <source>
        <dbReference type="Proteomes" id="UP000008888"/>
    </source>
</evidence>
<reference key="2">
    <citation type="submission" date="2011-05" db="EMBL/GenBank/DDBJ databases">
        <title>Complete genome sequence of the aerobic marine methanotroph Methylomonas methanica MC09.</title>
        <authorList>
            <person name="Boden R."/>
            <person name="Cunliffe M."/>
            <person name="Scanlan J."/>
            <person name="Moussard H."/>
            <person name="Kits K.D."/>
            <person name="Klotz M."/>
            <person name="Jetten M."/>
            <person name="Vuilleumier S."/>
            <person name="Han J."/>
            <person name="Peters L."/>
            <person name="Mikhailova N."/>
            <person name="Teshima H."/>
            <person name="Tapia R."/>
            <person name="Kyrpides N."/>
            <person name="Ivanova N."/>
            <person name="Pagani I."/>
            <person name="Cheng J.-F."/>
            <person name="Goodwin L."/>
            <person name="Han C."/>
            <person name="Hauser L."/>
            <person name="Land M."/>
            <person name="Lapidus A."/>
            <person name="Lucas S."/>
            <person name="Pitluck S."/>
            <person name="Woyke T."/>
            <person name="Stein L.Y."/>
            <person name="Murrell C."/>
        </authorList>
    </citation>
    <scope>NUCLEOTIDE SEQUENCE</scope>
    <source>
        <strain>MC09</strain>
    </source>
</reference>
<reference evidence="1 2" key="1">
    <citation type="journal article" date="2011" name="J. Bacteriol.">
        <title>Complete Genome Sequence of the Aerobic Marine Methanotroph Methylomonas methanica MC09.</title>
        <authorList>
            <person name="Boden R."/>
            <person name="Cunliffe M."/>
            <person name="Scanlan J."/>
            <person name="Moussard H."/>
            <person name="Kits K.D."/>
            <person name="Klotz M.G."/>
            <person name="Jetten M.S."/>
            <person name="Vuilleumier S."/>
            <person name="Han J."/>
            <person name="Peters L."/>
            <person name="Mikhailova N."/>
            <person name="Teshima H."/>
            <person name="Tapia R."/>
            <person name="Kyrpides N."/>
            <person name="Ivanova N."/>
            <person name="Pagani I."/>
            <person name="Cheng J.F."/>
            <person name="Goodwin L."/>
            <person name="Han C."/>
            <person name="Hauser L."/>
            <person name="Land M.L."/>
            <person name="Lapidus A."/>
            <person name="Lucas S."/>
            <person name="Pitluck S."/>
            <person name="Woyke T."/>
            <person name="Stein L."/>
            <person name="Murrell J.C."/>
        </authorList>
    </citation>
    <scope>NUCLEOTIDE SEQUENCE [LARGE SCALE GENOMIC DNA]</scope>
    <source>
        <strain evidence="1 2">MC09</strain>
    </source>
</reference>
<dbReference type="HOGENOM" id="CLU_3201915_0_0_6"/>
<sequence length="45" mass="5187">MMREILEIVMLLSLLGGLFFVKREFEKDKQERLSSGKSDKSEPGN</sequence>
<keyword evidence="2" id="KW-1185">Reference proteome</keyword>
<dbReference type="RefSeq" id="WP_013819948.1">
    <property type="nucleotide sequence ID" value="NC_015572.1"/>
</dbReference>
<proteinExistence type="predicted"/>
<dbReference type="KEGG" id="mmt:Metme_3350"/>
<dbReference type="AlphaFoldDB" id="G0A693"/>
<name>G0A693_METMM</name>
<reference evidence="2" key="3">
    <citation type="submission" date="2011-05" db="EMBL/GenBank/DDBJ databases">
        <title>Complete sequence of Methylomonas methanica MC09.</title>
        <authorList>
            <consortium name="US DOE Joint Genome Institute"/>
            <person name="Lucas S."/>
            <person name="Han J."/>
            <person name="Lapidus A."/>
            <person name="Cheng J.-F."/>
            <person name="Goodwin L."/>
            <person name="Pitluck S."/>
            <person name="Peters L."/>
            <person name="Mikhailova N."/>
            <person name="Teshima H."/>
            <person name="Han C."/>
            <person name="Tapia R."/>
            <person name="Land M."/>
            <person name="Hauser L."/>
            <person name="Kyrpides N."/>
            <person name="Ivanova N."/>
            <person name="Pagani I."/>
            <person name="Stein L."/>
            <person name="Woyke T."/>
        </authorList>
    </citation>
    <scope>NUCLEOTIDE SEQUENCE [LARGE SCALE GENOMIC DNA]</scope>
    <source>
        <strain evidence="2">MC09</strain>
    </source>
</reference>
<evidence type="ECO:0000313" key="1">
    <source>
        <dbReference type="EMBL" id="AEG01721.1"/>
    </source>
</evidence>
<organism evidence="1 2">
    <name type="scientific">Methylomonas methanica (strain DSM 25384 / MC09)</name>
    <dbReference type="NCBI Taxonomy" id="857087"/>
    <lineage>
        <taxon>Bacteria</taxon>
        <taxon>Pseudomonadati</taxon>
        <taxon>Pseudomonadota</taxon>
        <taxon>Gammaproteobacteria</taxon>
        <taxon>Methylococcales</taxon>
        <taxon>Methylococcaceae</taxon>
        <taxon>Methylomonas</taxon>
    </lineage>
</organism>